<evidence type="ECO:0000256" key="1">
    <source>
        <dbReference type="SAM" id="MobiDB-lite"/>
    </source>
</evidence>
<name>A0ABD3GM34_9MARC</name>
<keyword evidence="3" id="KW-1185">Reference proteome</keyword>
<evidence type="ECO:0000313" key="3">
    <source>
        <dbReference type="Proteomes" id="UP001633002"/>
    </source>
</evidence>
<dbReference type="InterPro" id="IPR007015">
    <property type="entry name" value="DNA_pol_V/MYBBP1A"/>
</dbReference>
<proteinExistence type="predicted"/>
<comment type="caution">
    <text evidence="2">The sequence shown here is derived from an EMBL/GenBank/DDBJ whole genome shotgun (WGS) entry which is preliminary data.</text>
</comment>
<feature type="compositionally biased region" description="Acidic residues" evidence="1">
    <location>
        <begin position="1"/>
        <end position="26"/>
    </location>
</feature>
<dbReference type="Pfam" id="PF04931">
    <property type="entry name" value="DNA_pol_phi"/>
    <property type="match status" value="1"/>
</dbReference>
<organism evidence="2 3">
    <name type="scientific">Riccia sorocarpa</name>
    <dbReference type="NCBI Taxonomy" id="122646"/>
    <lineage>
        <taxon>Eukaryota</taxon>
        <taxon>Viridiplantae</taxon>
        <taxon>Streptophyta</taxon>
        <taxon>Embryophyta</taxon>
        <taxon>Marchantiophyta</taxon>
        <taxon>Marchantiopsida</taxon>
        <taxon>Marchantiidae</taxon>
        <taxon>Marchantiales</taxon>
        <taxon>Ricciaceae</taxon>
        <taxon>Riccia</taxon>
    </lineage>
</organism>
<feature type="region of interest" description="Disordered" evidence="1">
    <location>
        <begin position="1"/>
        <end position="61"/>
    </location>
</feature>
<evidence type="ECO:0000313" key="2">
    <source>
        <dbReference type="EMBL" id="KAL3679557.1"/>
    </source>
</evidence>
<accession>A0ABD3GM34</accession>
<dbReference type="Proteomes" id="UP001633002">
    <property type="component" value="Unassembled WGS sequence"/>
</dbReference>
<dbReference type="EMBL" id="JBJQOH010000007">
    <property type="protein sequence ID" value="KAL3679557.1"/>
    <property type="molecule type" value="Genomic_DNA"/>
</dbReference>
<sequence>MDDENEDGDDDVVEDDSDVSDQDEEKQDLIPSLDVNGVGNRLKNSEEREESDSEPSDLDDEAMFKFDKHLAQILKYRKHGGARRDGRGAGWEQAGGGFESGLEQARELQHSIFFVLGQAASRYAGRCIYGETE</sequence>
<dbReference type="AlphaFoldDB" id="A0ABD3GM34"/>
<feature type="compositionally biased region" description="Acidic residues" evidence="1">
    <location>
        <begin position="47"/>
        <end position="61"/>
    </location>
</feature>
<reference evidence="2 3" key="1">
    <citation type="submission" date="2024-09" db="EMBL/GenBank/DDBJ databases">
        <title>Chromosome-scale assembly of Riccia sorocarpa.</title>
        <authorList>
            <person name="Paukszto L."/>
        </authorList>
    </citation>
    <scope>NUCLEOTIDE SEQUENCE [LARGE SCALE GENOMIC DNA]</scope>
    <source>
        <strain evidence="2">LP-2024</strain>
        <tissue evidence="2">Aerial parts of the thallus</tissue>
    </source>
</reference>
<gene>
    <name evidence="2" type="ORF">R1sor_022513</name>
</gene>
<protein>
    <submittedName>
        <fullName evidence="2">Uncharacterized protein</fullName>
    </submittedName>
</protein>